<comment type="caution">
    <text evidence="2">The sequence shown here is derived from an EMBL/GenBank/DDBJ whole genome shotgun (WGS) entry which is preliminary data.</text>
</comment>
<evidence type="ECO:0000313" key="2">
    <source>
        <dbReference type="EMBL" id="PLZ89762.1"/>
    </source>
</evidence>
<name>A0A2N6K333_FISMU</name>
<dbReference type="RefSeq" id="WP_016867747.1">
    <property type="nucleotide sequence ID" value="NZ_CAWNVR010000363.1"/>
</dbReference>
<dbReference type="SUPFAM" id="SSF55781">
    <property type="entry name" value="GAF domain-like"/>
    <property type="match status" value="1"/>
</dbReference>
<dbReference type="Proteomes" id="UP000235036">
    <property type="component" value="Unassembled WGS sequence"/>
</dbReference>
<dbReference type="AlphaFoldDB" id="A0A2N6K333"/>
<sequence>MPASRTNGTALTKRSVFEGESQSIYETKPRPKPQNRQASLLSTIAQVANLLLRSQDYTSVLSDVAQLLGEAVECDHCTITQEIEMSDYQQAVRLLTQWCQADVPSGSAATPDFSVGVGVNQLADFQARLLRGEVVNFLVSDLPEGR</sequence>
<reference evidence="2 3" key="1">
    <citation type="submission" date="2017-08" db="EMBL/GenBank/DDBJ databases">
        <title>Genomes of Fischerella (Mastigocladus) sp. strains.</title>
        <authorList>
            <person name="Miller S.R."/>
        </authorList>
    </citation>
    <scope>NUCLEOTIDE SEQUENCE [LARGE SCALE GENOMIC DNA]</scope>
    <source>
        <strain evidence="2 3">CCMEE 5323</strain>
    </source>
</reference>
<feature type="compositionally biased region" description="Polar residues" evidence="1">
    <location>
        <begin position="1"/>
        <end position="12"/>
    </location>
</feature>
<accession>A0A2N6K333</accession>
<evidence type="ECO:0000313" key="3">
    <source>
        <dbReference type="Proteomes" id="UP000235036"/>
    </source>
</evidence>
<dbReference type="EMBL" id="NRQW01000264">
    <property type="protein sequence ID" value="PLZ89762.1"/>
    <property type="molecule type" value="Genomic_DNA"/>
</dbReference>
<evidence type="ECO:0000256" key="1">
    <source>
        <dbReference type="SAM" id="MobiDB-lite"/>
    </source>
</evidence>
<feature type="region of interest" description="Disordered" evidence="1">
    <location>
        <begin position="1"/>
        <end position="35"/>
    </location>
</feature>
<keyword evidence="3" id="KW-1185">Reference proteome</keyword>
<organism evidence="2 3">
    <name type="scientific">Fischerella muscicola CCMEE 5323</name>
    <dbReference type="NCBI Taxonomy" id="2019572"/>
    <lineage>
        <taxon>Bacteria</taxon>
        <taxon>Bacillati</taxon>
        <taxon>Cyanobacteriota</taxon>
        <taxon>Cyanophyceae</taxon>
        <taxon>Nostocales</taxon>
        <taxon>Hapalosiphonaceae</taxon>
        <taxon>Fischerella</taxon>
    </lineage>
</organism>
<proteinExistence type="predicted"/>
<gene>
    <name evidence="2" type="ORF">CEN44_12365</name>
</gene>
<protein>
    <submittedName>
        <fullName evidence="2">Uncharacterized protein</fullName>
    </submittedName>
</protein>